<evidence type="ECO:0000313" key="3">
    <source>
        <dbReference type="Proteomes" id="UP000756132"/>
    </source>
</evidence>
<evidence type="ECO:0000313" key="2">
    <source>
        <dbReference type="EMBL" id="UJO14789.1"/>
    </source>
</evidence>
<dbReference type="Proteomes" id="UP000756132">
    <property type="component" value="Chromosome 3"/>
</dbReference>
<organism evidence="2 3">
    <name type="scientific">Passalora fulva</name>
    <name type="common">Tomato leaf mold</name>
    <name type="synonym">Cladosporium fulvum</name>
    <dbReference type="NCBI Taxonomy" id="5499"/>
    <lineage>
        <taxon>Eukaryota</taxon>
        <taxon>Fungi</taxon>
        <taxon>Dikarya</taxon>
        <taxon>Ascomycota</taxon>
        <taxon>Pezizomycotina</taxon>
        <taxon>Dothideomycetes</taxon>
        <taxon>Dothideomycetidae</taxon>
        <taxon>Mycosphaerellales</taxon>
        <taxon>Mycosphaerellaceae</taxon>
        <taxon>Fulvia</taxon>
    </lineage>
</organism>
<dbReference type="KEGG" id="ffu:CLAFUR5_08567"/>
<reference evidence="2" key="2">
    <citation type="journal article" date="2022" name="Microb. Genom.">
        <title>A chromosome-scale genome assembly of the tomato pathogen Cladosporium fulvum reveals a compartmentalized genome architecture and the presence of a dispensable chromosome.</title>
        <authorList>
            <person name="Zaccaron A.Z."/>
            <person name="Chen L.H."/>
            <person name="Samaras A."/>
            <person name="Stergiopoulos I."/>
        </authorList>
    </citation>
    <scope>NUCLEOTIDE SEQUENCE</scope>
    <source>
        <strain evidence="2">Race5_Kim</strain>
    </source>
</reference>
<dbReference type="AlphaFoldDB" id="A0A9Q8P6A4"/>
<proteinExistence type="predicted"/>
<dbReference type="GeneID" id="71988445"/>
<feature type="compositionally biased region" description="Polar residues" evidence="1">
    <location>
        <begin position="116"/>
        <end position="129"/>
    </location>
</feature>
<accession>A0A9Q8P6A4</accession>
<sequence>MNHRTPCERIANANEWCGFTYTLFRSGIQDIGPQARIFAGDHLESHYIYDDSTGNYTQNLVQNRNVVATLSTNDGVAQGFGTAEECAATDCGTVPAHRCINTIITMDSPDPDYGKTQAQAPGVTTSGFGTSDGGKTWAVDRISIPQFTFT</sequence>
<evidence type="ECO:0000256" key="1">
    <source>
        <dbReference type="SAM" id="MobiDB-lite"/>
    </source>
</evidence>
<dbReference type="OrthoDB" id="5086500at2759"/>
<dbReference type="EMBL" id="CP090165">
    <property type="protein sequence ID" value="UJO14789.1"/>
    <property type="molecule type" value="Genomic_DNA"/>
</dbReference>
<gene>
    <name evidence="2" type="ORF">CLAFUR5_08567</name>
</gene>
<dbReference type="RefSeq" id="XP_047759155.1">
    <property type="nucleotide sequence ID" value="XM_047907715.1"/>
</dbReference>
<feature type="region of interest" description="Disordered" evidence="1">
    <location>
        <begin position="110"/>
        <end position="130"/>
    </location>
</feature>
<name>A0A9Q8P6A4_PASFU</name>
<reference evidence="2" key="1">
    <citation type="submission" date="2021-12" db="EMBL/GenBank/DDBJ databases">
        <authorList>
            <person name="Zaccaron A."/>
            <person name="Stergiopoulos I."/>
        </authorList>
    </citation>
    <scope>NUCLEOTIDE SEQUENCE</scope>
    <source>
        <strain evidence="2">Race5_Kim</strain>
    </source>
</reference>
<protein>
    <submittedName>
        <fullName evidence="2">Uncharacterized protein</fullName>
    </submittedName>
</protein>
<keyword evidence="3" id="KW-1185">Reference proteome</keyword>